<evidence type="ECO:0000313" key="1">
    <source>
        <dbReference type="Proteomes" id="UP000887564"/>
    </source>
</evidence>
<protein>
    <submittedName>
        <fullName evidence="2">Uncharacterized protein</fullName>
    </submittedName>
</protein>
<dbReference type="WBParaSite" id="PEQ_0000929901-mRNA-1">
    <property type="protein sequence ID" value="PEQ_0000929901-mRNA-1"/>
    <property type="gene ID" value="PEQ_0000929901"/>
</dbReference>
<organism evidence="1 2">
    <name type="scientific">Parascaris equorum</name>
    <name type="common">Equine roundworm</name>
    <dbReference type="NCBI Taxonomy" id="6256"/>
    <lineage>
        <taxon>Eukaryota</taxon>
        <taxon>Metazoa</taxon>
        <taxon>Ecdysozoa</taxon>
        <taxon>Nematoda</taxon>
        <taxon>Chromadorea</taxon>
        <taxon>Rhabditida</taxon>
        <taxon>Spirurina</taxon>
        <taxon>Ascaridomorpha</taxon>
        <taxon>Ascaridoidea</taxon>
        <taxon>Ascarididae</taxon>
        <taxon>Parascaris</taxon>
    </lineage>
</organism>
<dbReference type="Proteomes" id="UP000887564">
    <property type="component" value="Unplaced"/>
</dbReference>
<sequence length="140" mass="15880">MEFSFFQDLSFTVEPGLTVALAGRPAPYNTVCCEFPTLGMNLKGKSVLLIAHRLSTIEMTGKNSGDVEQQDAQAELVSQNGPYRSRFQRQMMRNEEVKSALPAITTSFEKSTIFKKRKVWLRFVHRDTPSEVFIAFRGKI</sequence>
<reference evidence="2" key="1">
    <citation type="submission" date="2022-11" db="UniProtKB">
        <authorList>
            <consortium name="WormBaseParasite"/>
        </authorList>
    </citation>
    <scope>IDENTIFICATION</scope>
</reference>
<evidence type="ECO:0000313" key="2">
    <source>
        <dbReference type="WBParaSite" id="PEQ_0000929901-mRNA-1"/>
    </source>
</evidence>
<keyword evidence="1" id="KW-1185">Reference proteome</keyword>
<proteinExistence type="predicted"/>
<dbReference type="AlphaFoldDB" id="A0A914RWQ8"/>
<accession>A0A914RWQ8</accession>
<name>A0A914RWQ8_PAREQ</name>